<sequence length="33" mass="3617">SEALPASILHKHPNVEVIIDDEIFTSLIEDGTL</sequence>
<accession>A0A3A0VJV0</accession>
<gene>
    <name evidence="1" type="ORF">BUZ14_13255</name>
</gene>
<name>A0A3A0VJV0_STAGA</name>
<dbReference type="Proteomes" id="UP000265541">
    <property type="component" value="Unassembled WGS sequence"/>
</dbReference>
<dbReference type="EMBL" id="QYJN01000018">
    <property type="protein sequence ID" value="RIP31934.1"/>
    <property type="molecule type" value="Genomic_DNA"/>
</dbReference>
<organism evidence="1 2">
    <name type="scientific">Staphylococcus gallinarum</name>
    <dbReference type="NCBI Taxonomy" id="1293"/>
    <lineage>
        <taxon>Bacteria</taxon>
        <taxon>Bacillati</taxon>
        <taxon>Bacillota</taxon>
        <taxon>Bacilli</taxon>
        <taxon>Bacillales</taxon>
        <taxon>Staphylococcaceae</taxon>
        <taxon>Staphylococcus</taxon>
    </lineage>
</organism>
<dbReference type="AlphaFoldDB" id="A0A3A0VJV0"/>
<protein>
    <submittedName>
        <fullName evidence="1">Glucosamine-6-phosphate deaminase</fullName>
    </submittedName>
</protein>
<evidence type="ECO:0000313" key="1">
    <source>
        <dbReference type="EMBL" id="RIP31934.1"/>
    </source>
</evidence>
<reference evidence="1 2" key="1">
    <citation type="journal article" date="2016" name="Front. Microbiol.">
        <title>Comprehensive Phylogenetic Analysis of Bovine Non-aureus Staphylococci Species Based on Whole-Genome Sequencing.</title>
        <authorList>
            <person name="Naushad S."/>
            <person name="Barkema H.W."/>
            <person name="Luby C."/>
            <person name="Condas L.A."/>
            <person name="Nobrega D.B."/>
            <person name="Carson D.A."/>
            <person name="De Buck J."/>
        </authorList>
    </citation>
    <scope>NUCLEOTIDE SEQUENCE [LARGE SCALE GENOMIC DNA]</scope>
    <source>
        <strain evidence="1 2">SNUC 4781</strain>
    </source>
</reference>
<feature type="non-terminal residue" evidence="1">
    <location>
        <position position="1"/>
    </location>
</feature>
<comment type="caution">
    <text evidence="1">The sequence shown here is derived from an EMBL/GenBank/DDBJ whole genome shotgun (WGS) entry which is preliminary data.</text>
</comment>
<evidence type="ECO:0000313" key="2">
    <source>
        <dbReference type="Proteomes" id="UP000265541"/>
    </source>
</evidence>
<proteinExistence type="predicted"/>